<feature type="region of interest" description="Disordered" evidence="6">
    <location>
        <begin position="411"/>
        <end position="499"/>
    </location>
</feature>
<name>A0A9P8JSN5_AURME</name>
<feature type="compositionally biased region" description="Polar residues" evidence="6">
    <location>
        <begin position="318"/>
        <end position="327"/>
    </location>
</feature>
<keyword evidence="2" id="KW-0597">Phosphoprotein</keyword>
<feature type="compositionally biased region" description="Polar residues" evidence="6">
    <location>
        <begin position="120"/>
        <end position="138"/>
    </location>
</feature>
<evidence type="ECO:0000256" key="1">
    <source>
        <dbReference type="ARBA" id="ARBA00005234"/>
    </source>
</evidence>
<dbReference type="GO" id="GO:0016926">
    <property type="term" value="P:protein desumoylation"/>
    <property type="evidence" value="ECO:0007669"/>
    <property type="project" value="TreeGrafter"/>
</dbReference>
<feature type="compositionally biased region" description="Polar residues" evidence="6">
    <location>
        <begin position="1085"/>
        <end position="1104"/>
    </location>
</feature>
<accession>A0A9P8JSN5</accession>
<evidence type="ECO:0000256" key="5">
    <source>
        <dbReference type="ARBA" id="ARBA00022801"/>
    </source>
</evidence>
<sequence>MAGLVSSIGEGLSTGIKRAFDTLIGHDSDTKDDAQSSEGSRAESTHRISTTSPEVHSRNKRLRTQPATEPRQPTSLRYSEQQSRSKRESTHSRPNQGRIASAKEYLYRIQSSFDITPLTKSSYLEESPRTRQTYPHSSTGRERGQQRANQRRAVASADEKRLFPGSYPSTEGSIIIPVPSDDWNTTNTMKRKPPGSNVRPANTLNQPGPSLYPLATVSYRGANVSENTAKRQKTNHGFAHDDADDMMSDPFGNRGLQGLQGQHPTPRRQPSIVSVNSQSQETPSQKSNPFTHDEVRNVHSMLNYSKKKGRKPKAGATLPSSPRQGGTFTDLVPVDDNDDVQILSDQRSPPRSMNQTAPPRTSRDDADRHFVRRITAQETRNHAKPATHVLDRIEIDQPRSPLLAETFVRDDEEPDQAPVVHQAQQKFKNRMQSTSNTARPLQPQKTVEDLSEDELSRGPTVQSSARKSKHTVTQQSPSPNRITSTHFSPGARKSGARETSNIPLKSLRMAAGNWENLFLLYSWKHKLIQFFKNDEELHHEGFKIQLSSKHAQTVFCSTESSTAVILVGSNDKLSRGRIWFEFGTTDDYDLFMDAVDHMNSRAKVRDLEAAKFVNVCKSSETHFTPAVETTDPELEAMRQRQGTNTVRERALAAQKGFSLPESTAQTTPLKRTRAMRSDFANQPAKETVQDLSLPPPTSRIEQSTPVRSSRRLQGRDSGKAAIPAEPEVERWTVKHGVPKWDAPLTYPAVGTNRTTVDAEDIARLDDGELLNDNIISFCLREMQENNPDLKGKAHIFNSFFYETLSTLPSKKRGFNYEGVKRWTRNIDLFSHPYVAVPINTQYHWFLVIICNLDKLERKLKLEGLGDEEEEPENEPQSTVEEPVQSQSTVSNDIEIPETPPQETKDDVLSQGVKRISLDASQEQEDELPPLSKLKPISRKGKKQAPPLPKVDPDTPALIVLDSLSGTHTQEVKNLKQYVVHEGRDKRGLEFEYTELKGMNARGLPQQTNFCDCGVYLIGYMEAFLRDPAEFVRKVMSRELDRNNDFADFDPSKKRAEIRDRLIKLEKEQSFAKKQRKKEKARSLKMANQDNSTTSPAPVSKQMSSPMKPLEAQTDSRMVQSSPMKPPPPPVHKPSPRKLSPFESSSYKTASSRRSPPTVERSLHDEMLFGDTGDTAEDTSERARLGSHDNYSYHQNGDHHDQPSTIRSEMDFANEVLQAAQYASQVDYEEERDS</sequence>
<feature type="compositionally biased region" description="Acidic residues" evidence="6">
    <location>
        <begin position="864"/>
        <end position="873"/>
    </location>
</feature>
<reference evidence="8" key="2">
    <citation type="submission" date="2021-08" db="EMBL/GenBank/DDBJ databases">
        <authorList>
            <person name="Gostincar C."/>
            <person name="Sun X."/>
            <person name="Song Z."/>
            <person name="Gunde-Cimerman N."/>
        </authorList>
    </citation>
    <scope>NUCLEOTIDE SEQUENCE</scope>
    <source>
        <strain evidence="8">EXF-9298</strain>
    </source>
</reference>
<feature type="compositionally biased region" description="Polar residues" evidence="6">
    <location>
        <begin position="343"/>
        <end position="359"/>
    </location>
</feature>
<protein>
    <submittedName>
        <fullName evidence="8">Cysteine proteinase</fullName>
    </submittedName>
</protein>
<evidence type="ECO:0000313" key="8">
    <source>
        <dbReference type="EMBL" id="KAG9976243.1"/>
    </source>
</evidence>
<dbReference type="PANTHER" id="PTHR46896">
    <property type="entry name" value="SENTRIN-SPECIFIC PROTEASE"/>
    <property type="match status" value="1"/>
</dbReference>
<feature type="region of interest" description="Disordered" evidence="6">
    <location>
        <begin position="678"/>
        <end position="720"/>
    </location>
</feature>
<dbReference type="GO" id="GO:0006508">
    <property type="term" value="P:proteolysis"/>
    <property type="evidence" value="ECO:0007669"/>
    <property type="project" value="UniProtKB-KW"/>
</dbReference>
<feature type="compositionally biased region" description="Polar residues" evidence="6">
    <location>
        <begin position="65"/>
        <end position="82"/>
    </location>
</feature>
<feature type="compositionally biased region" description="Low complexity" evidence="6">
    <location>
        <begin position="1143"/>
        <end position="1154"/>
    </location>
</feature>
<keyword evidence="5" id="KW-0378">Hydrolase</keyword>
<feature type="compositionally biased region" description="Polar residues" evidence="6">
    <location>
        <begin position="422"/>
        <end position="445"/>
    </location>
</feature>
<evidence type="ECO:0000259" key="7">
    <source>
        <dbReference type="PROSITE" id="PS50600"/>
    </source>
</evidence>
<dbReference type="AlphaFoldDB" id="A0A9P8JSN5"/>
<dbReference type="GO" id="GO:0070139">
    <property type="term" value="F:SUMO-specific endopeptidase activity"/>
    <property type="evidence" value="ECO:0007669"/>
    <property type="project" value="TreeGrafter"/>
</dbReference>
<dbReference type="GO" id="GO:0005737">
    <property type="term" value="C:cytoplasm"/>
    <property type="evidence" value="ECO:0007669"/>
    <property type="project" value="TreeGrafter"/>
</dbReference>
<dbReference type="SUPFAM" id="SSF54001">
    <property type="entry name" value="Cysteine proteinases"/>
    <property type="match status" value="1"/>
</dbReference>
<keyword evidence="4" id="KW-0833">Ubl conjugation pathway</keyword>
<proteinExistence type="inferred from homology"/>
<feature type="region of interest" description="Disordered" evidence="6">
    <location>
        <begin position="863"/>
        <end position="953"/>
    </location>
</feature>
<dbReference type="PANTHER" id="PTHR46896:SF3">
    <property type="entry name" value="FI06413P-RELATED"/>
    <property type="match status" value="1"/>
</dbReference>
<comment type="caution">
    <text evidence="8">The sequence shown here is derived from an EMBL/GenBank/DDBJ whole genome shotgun (WGS) entry which is preliminary data.</text>
</comment>
<evidence type="ECO:0000256" key="4">
    <source>
        <dbReference type="ARBA" id="ARBA00022786"/>
    </source>
</evidence>
<feature type="compositionally biased region" description="Basic and acidic residues" evidence="6">
    <location>
        <begin position="25"/>
        <end position="46"/>
    </location>
</feature>
<feature type="region of interest" description="Disordered" evidence="6">
    <location>
        <begin position="226"/>
        <end position="368"/>
    </location>
</feature>
<dbReference type="EMBL" id="JAHFXS010001662">
    <property type="protein sequence ID" value="KAG9976243.1"/>
    <property type="molecule type" value="Genomic_DNA"/>
</dbReference>
<feature type="non-terminal residue" evidence="8">
    <location>
        <position position="1"/>
    </location>
</feature>
<reference evidence="8" key="1">
    <citation type="journal article" date="2021" name="J Fungi (Basel)">
        <title>Virulence traits and population genomics of the black yeast Aureobasidium melanogenum.</title>
        <authorList>
            <person name="Cernosa A."/>
            <person name="Sun X."/>
            <person name="Gostincar C."/>
            <person name="Fang C."/>
            <person name="Gunde-Cimerman N."/>
            <person name="Song Z."/>
        </authorList>
    </citation>
    <scope>NUCLEOTIDE SEQUENCE</scope>
    <source>
        <strain evidence="8">EXF-9298</strain>
    </source>
</reference>
<dbReference type="Proteomes" id="UP000729357">
    <property type="component" value="Unassembled WGS sequence"/>
</dbReference>
<keyword evidence="9" id="KW-1185">Reference proteome</keyword>
<feature type="region of interest" description="Disordered" evidence="6">
    <location>
        <begin position="120"/>
        <end position="210"/>
    </location>
</feature>
<dbReference type="Gene3D" id="3.40.395.10">
    <property type="entry name" value="Adenoviral Proteinase, Chain A"/>
    <property type="match status" value="1"/>
</dbReference>
<gene>
    <name evidence="8" type="ORF">KCU98_g10846</name>
</gene>
<evidence type="ECO:0000256" key="2">
    <source>
        <dbReference type="ARBA" id="ARBA00022553"/>
    </source>
</evidence>
<feature type="compositionally biased region" description="Polar residues" evidence="6">
    <location>
        <begin position="876"/>
        <end position="891"/>
    </location>
</feature>
<feature type="compositionally biased region" description="Pro residues" evidence="6">
    <location>
        <begin position="1123"/>
        <end position="1132"/>
    </location>
</feature>
<dbReference type="InterPro" id="IPR038765">
    <property type="entry name" value="Papain-like_cys_pep_sf"/>
</dbReference>
<feature type="region of interest" description="Disordered" evidence="6">
    <location>
        <begin position="1185"/>
        <end position="1204"/>
    </location>
</feature>
<evidence type="ECO:0000256" key="6">
    <source>
        <dbReference type="SAM" id="MobiDB-lite"/>
    </source>
</evidence>
<comment type="similarity">
    <text evidence="1">Belongs to the peptidase C48 family.</text>
</comment>
<dbReference type="Pfam" id="PF02902">
    <property type="entry name" value="Peptidase_C48"/>
    <property type="match status" value="1"/>
</dbReference>
<feature type="region of interest" description="Disordered" evidence="6">
    <location>
        <begin position="1068"/>
        <end position="1180"/>
    </location>
</feature>
<feature type="compositionally biased region" description="Polar residues" evidence="6">
    <location>
        <begin position="199"/>
        <end position="208"/>
    </location>
</feature>
<dbReference type="PROSITE" id="PS50600">
    <property type="entry name" value="ULP_PROTEASE"/>
    <property type="match status" value="1"/>
</dbReference>
<dbReference type="InterPro" id="IPR003653">
    <property type="entry name" value="Peptidase_C48_C"/>
</dbReference>
<organism evidence="8 9">
    <name type="scientific">Aureobasidium melanogenum</name>
    <name type="common">Aureobasidium pullulans var. melanogenum</name>
    <dbReference type="NCBI Taxonomy" id="46634"/>
    <lineage>
        <taxon>Eukaryota</taxon>
        <taxon>Fungi</taxon>
        <taxon>Dikarya</taxon>
        <taxon>Ascomycota</taxon>
        <taxon>Pezizomycotina</taxon>
        <taxon>Dothideomycetes</taxon>
        <taxon>Dothideomycetidae</taxon>
        <taxon>Dothideales</taxon>
        <taxon>Saccotheciaceae</taxon>
        <taxon>Aureobasidium</taxon>
    </lineage>
</organism>
<feature type="compositionally biased region" description="Polar residues" evidence="6">
    <location>
        <begin position="271"/>
        <end position="290"/>
    </location>
</feature>
<feature type="region of interest" description="Disordered" evidence="6">
    <location>
        <begin position="25"/>
        <end position="100"/>
    </location>
</feature>
<evidence type="ECO:0000313" key="9">
    <source>
        <dbReference type="Proteomes" id="UP000729357"/>
    </source>
</evidence>
<feature type="compositionally biased region" description="Polar residues" evidence="6">
    <location>
        <begin position="459"/>
        <end position="487"/>
    </location>
</feature>
<dbReference type="GO" id="GO:0005634">
    <property type="term" value="C:nucleus"/>
    <property type="evidence" value="ECO:0007669"/>
    <property type="project" value="TreeGrafter"/>
</dbReference>
<keyword evidence="3" id="KW-0645">Protease</keyword>
<dbReference type="InterPro" id="IPR051947">
    <property type="entry name" value="Sentrin-specific_protease"/>
</dbReference>
<evidence type="ECO:0000256" key="3">
    <source>
        <dbReference type="ARBA" id="ARBA00022670"/>
    </source>
</evidence>
<feature type="domain" description="Ubiquitin-like protease family profile" evidence="7">
    <location>
        <begin position="754"/>
        <end position="1023"/>
    </location>
</feature>